<dbReference type="InterPro" id="IPR005828">
    <property type="entry name" value="MFS_sugar_transport-like"/>
</dbReference>
<feature type="transmembrane region" description="Helical" evidence="8">
    <location>
        <begin position="58"/>
        <end position="75"/>
    </location>
</feature>
<dbReference type="OrthoDB" id="6133115at2759"/>
<dbReference type="Pfam" id="PF00083">
    <property type="entry name" value="Sugar_tr"/>
    <property type="match status" value="1"/>
</dbReference>
<dbReference type="InterPro" id="IPR020846">
    <property type="entry name" value="MFS_dom"/>
</dbReference>
<reference evidence="10" key="1">
    <citation type="submission" date="2019-08" db="EMBL/GenBank/DDBJ databases">
        <title>The genome of the North American firefly Photinus pyralis.</title>
        <authorList>
            <consortium name="Photinus pyralis genome working group"/>
            <person name="Fallon T.R."/>
            <person name="Sander Lower S.E."/>
            <person name="Weng J.-K."/>
        </authorList>
    </citation>
    <scope>NUCLEOTIDE SEQUENCE</scope>
    <source>
        <strain evidence="10">TRF0915ILg1</strain>
        <tissue evidence="10">Whole body</tissue>
    </source>
</reference>
<keyword evidence="5 8" id="KW-0812">Transmembrane</keyword>
<dbReference type="FunFam" id="1.20.1250.20:FF:000218">
    <property type="entry name" value="facilitated trehalose transporter Tret1"/>
    <property type="match status" value="1"/>
</dbReference>
<feature type="transmembrane region" description="Helical" evidence="8">
    <location>
        <begin position="417"/>
        <end position="439"/>
    </location>
</feature>
<feature type="transmembrane region" description="Helical" evidence="8">
    <location>
        <begin position="110"/>
        <end position="133"/>
    </location>
</feature>
<dbReference type="Proteomes" id="UP000801492">
    <property type="component" value="Unassembled WGS sequence"/>
</dbReference>
<dbReference type="EMBL" id="VTPC01091182">
    <property type="protein sequence ID" value="KAF2879391.1"/>
    <property type="molecule type" value="Genomic_DNA"/>
</dbReference>
<feature type="domain" description="Major facilitator superfamily (MFS) profile" evidence="9">
    <location>
        <begin position="17"/>
        <end position="443"/>
    </location>
</feature>
<keyword evidence="7 8" id="KW-0472">Membrane</keyword>
<dbReference type="InterPro" id="IPR050549">
    <property type="entry name" value="MFS_Trehalose_Transporter"/>
</dbReference>
<dbReference type="GO" id="GO:0022857">
    <property type="term" value="F:transmembrane transporter activity"/>
    <property type="evidence" value="ECO:0007669"/>
    <property type="project" value="InterPro"/>
</dbReference>
<dbReference type="GO" id="GO:0005886">
    <property type="term" value="C:plasma membrane"/>
    <property type="evidence" value="ECO:0007669"/>
    <property type="project" value="UniProtKB-SubCell"/>
</dbReference>
<evidence type="ECO:0000256" key="4">
    <source>
        <dbReference type="ARBA" id="ARBA00022597"/>
    </source>
</evidence>
<dbReference type="AlphaFoldDB" id="A0A8K0FYC4"/>
<evidence type="ECO:0000256" key="5">
    <source>
        <dbReference type="ARBA" id="ARBA00022692"/>
    </source>
</evidence>
<comment type="subcellular location">
    <subcellularLocation>
        <location evidence="1">Cell membrane</location>
        <topology evidence="1">Multi-pass membrane protein</topology>
    </subcellularLocation>
</comment>
<dbReference type="SUPFAM" id="SSF103473">
    <property type="entry name" value="MFS general substrate transporter"/>
    <property type="match status" value="1"/>
</dbReference>
<feature type="transmembrane region" description="Helical" evidence="8">
    <location>
        <begin position="172"/>
        <end position="190"/>
    </location>
</feature>
<feature type="transmembrane region" description="Helical" evidence="8">
    <location>
        <begin position="317"/>
        <end position="339"/>
    </location>
</feature>
<evidence type="ECO:0000256" key="2">
    <source>
        <dbReference type="ARBA" id="ARBA00022448"/>
    </source>
</evidence>
<sequence length="465" mass="51087">MLIFFKPKTSEKNHELSQIIVILIASFGGLSTGLIFSWSSPAIPQLVASNSFTLEEASYFSVISTISMGIVAPIYSKLLDVIGRKNTLLLVAVPQLIAWILTALAENIWIYYLAASFSGIGIVGTYVTVPVYVCEIAEPKVRGTWGNVVSIFIFLGIFLINVIGAYNDIKTIALICGWLPIIYVLLFFSMPESPYYLLMKGREEEANKALTLLRWRKNVEKELLTLKADVARQISESGTMKELFSITSNRKALIMCVGMRMTQQFSGLGAFEMYTQYLFQQAGGDVSYKTSAMIVSGTLALSVSLASLVVERCGRRPLMLFSSLGCALVLTIETIYYSISQFTNADVSNFGWLPLVGMLSYMVLCGSGLAILPTLVAGEIYSASIKSKAVGVTNAATAVSMLIVPKVFQLLTSNFGIFSPFCFFTICCYLGVIFSYFCVIETKGKTLEEIQQELKGNKRHSSRSA</sequence>
<dbReference type="PANTHER" id="PTHR48021:SF46">
    <property type="entry name" value="MAJOR FACILITATOR SUPERFAMILY (MFS) PROFILE DOMAIN-CONTAINING PROTEIN"/>
    <property type="match status" value="1"/>
</dbReference>
<evidence type="ECO:0000256" key="3">
    <source>
        <dbReference type="ARBA" id="ARBA00022475"/>
    </source>
</evidence>
<dbReference type="PANTHER" id="PTHR48021">
    <property type="match status" value="1"/>
</dbReference>
<name>A0A8K0FYC4_IGNLU</name>
<comment type="caution">
    <text evidence="10">The sequence shown here is derived from an EMBL/GenBank/DDBJ whole genome shotgun (WGS) entry which is preliminary data.</text>
</comment>
<proteinExistence type="predicted"/>
<feature type="transmembrane region" description="Helical" evidence="8">
    <location>
        <begin position="145"/>
        <end position="166"/>
    </location>
</feature>
<evidence type="ECO:0000256" key="6">
    <source>
        <dbReference type="ARBA" id="ARBA00022989"/>
    </source>
</evidence>
<evidence type="ECO:0000256" key="8">
    <source>
        <dbReference type="SAM" id="Phobius"/>
    </source>
</evidence>
<evidence type="ECO:0000259" key="9">
    <source>
        <dbReference type="PROSITE" id="PS50850"/>
    </source>
</evidence>
<feature type="transmembrane region" description="Helical" evidence="8">
    <location>
        <begin position="351"/>
        <end position="377"/>
    </location>
</feature>
<gene>
    <name evidence="10" type="ORF">ILUMI_26786</name>
</gene>
<keyword evidence="2" id="KW-0813">Transport</keyword>
<keyword evidence="3" id="KW-1003">Cell membrane</keyword>
<accession>A0A8K0FYC4</accession>
<feature type="transmembrane region" description="Helical" evidence="8">
    <location>
        <begin position="87"/>
        <end position="104"/>
    </location>
</feature>
<evidence type="ECO:0000313" key="11">
    <source>
        <dbReference type="Proteomes" id="UP000801492"/>
    </source>
</evidence>
<evidence type="ECO:0000256" key="1">
    <source>
        <dbReference type="ARBA" id="ARBA00004651"/>
    </source>
</evidence>
<dbReference type="InterPro" id="IPR036259">
    <property type="entry name" value="MFS_trans_sf"/>
</dbReference>
<feature type="transmembrane region" description="Helical" evidence="8">
    <location>
        <begin position="389"/>
        <end position="411"/>
    </location>
</feature>
<organism evidence="10 11">
    <name type="scientific">Ignelater luminosus</name>
    <name type="common">Cucubano</name>
    <name type="synonym">Pyrophorus luminosus</name>
    <dbReference type="NCBI Taxonomy" id="2038154"/>
    <lineage>
        <taxon>Eukaryota</taxon>
        <taxon>Metazoa</taxon>
        <taxon>Ecdysozoa</taxon>
        <taxon>Arthropoda</taxon>
        <taxon>Hexapoda</taxon>
        <taxon>Insecta</taxon>
        <taxon>Pterygota</taxon>
        <taxon>Neoptera</taxon>
        <taxon>Endopterygota</taxon>
        <taxon>Coleoptera</taxon>
        <taxon>Polyphaga</taxon>
        <taxon>Elateriformia</taxon>
        <taxon>Elateroidea</taxon>
        <taxon>Elateridae</taxon>
        <taxon>Agrypninae</taxon>
        <taxon>Pyrophorini</taxon>
        <taxon>Ignelater</taxon>
    </lineage>
</organism>
<protein>
    <recommendedName>
        <fullName evidence="9">Major facilitator superfamily (MFS) profile domain-containing protein</fullName>
    </recommendedName>
</protein>
<evidence type="ECO:0000256" key="7">
    <source>
        <dbReference type="ARBA" id="ARBA00023136"/>
    </source>
</evidence>
<feature type="transmembrane region" description="Helical" evidence="8">
    <location>
        <begin position="20"/>
        <end position="38"/>
    </location>
</feature>
<keyword evidence="11" id="KW-1185">Reference proteome</keyword>
<keyword evidence="6 8" id="KW-1133">Transmembrane helix</keyword>
<keyword evidence="4" id="KW-0762">Sugar transport</keyword>
<evidence type="ECO:0000313" key="10">
    <source>
        <dbReference type="EMBL" id="KAF2879391.1"/>
    </source>
</evidence>
<dbReference type="PROSITE" id="PS50850">
    <property type="entry name" value="MFS"/>
    <property type="match status" value="1"/>
</dbReference>
<dbReference type="Gene3D" id="1.20.1250.20">
    <property type="entry name" value="MFS general substrate transporter like domains"/>
    <property type="match status" value="1"/>
</dbReference>